<sequence>MSERGHVGMSRECRYPVPLQPELPLRREYDIHVRTDRHNLCCTWGCQLGYSQHHHHHHPFSRRTAHSCASGIATTASGSCPTPEASSLAAASLMEADLNPAIACSSNSSDVDLTERCLGLLTGRRRHYVLETDRRLVRL</sequence>
<name>A0A183T2P6_SCHSO</name>
<dbReference type="AlphaFoldDB" id="A0A183T2P6"/>
<proteinExistence type="predicted"/>
<reference evidence="1 2" key="2">
    <citation type="submission" date="2018-11" db="EMBL/GenBank/DDBJ databases">
        <authorList>
            <consortium name="Pathogen Informatics"/>
        </authorList>
    </citation>
    <scope>NUCLEOTIDE SEQUENCE [LARGE SCALE GENOMIC DNA]</scope>
    <source>
        <strain evidence="1 2">NST_G2</strain>
    </source>
</reference>
<evidence type="ECO:0000313" key="3">
    <source>
        <dbReference type="WBParaSite" id="SSLN_0001116501-mRNA-1"/>
    </source>
</evidence>
<accession>A0A183T2P6</accession>
<evidence type="ECO:0000313" key="1">
    <source>
        <dbReference type="EMBL" id="VDL97129.1"/>
    </source>
</evidence>
<protein>
    <submittedName>
        <fullName evidence="1 3">Uncharacterized protein</fullName>
    </submittedName>
</protein>
<keyword evidence="2" id="KW-1185">Reference proteome</keyword>
<reference evidence="3" key="1">
    <citation type="submission" date="2016-06" db="UniProtKB">
        <authorList>
            <consortium name="WormBaseParasite"/>
        </authorList>
    </citation>
    <scope>IDENTIFICATION</scope>
</reference>
<evidence type="ECO:0000313" key="2">
    <source>
        <dbReference type="Proteomes" id="UP000275846"/>
    </source>
</evidence>
<organism evidence="3">
    <name type="scientific">Schistocephalus solidus</name>
    <name type="common">Tapeworm</name>
    <dbReference type="NCBI Taxonomy" id="70667"/>
    <lineage>
        <taxon>Eukaryota</taxon>
        <taxon>Metazoa</taxon>
        <taxon>Spiralia</taxon>
        <taxon>Lophotrochozoa</taxon>
        <taxon>Platyhelminthes</taxon>
        <taxon>Cestoda</taxon>
        <taxon>Eucestoda</taxon>
        <taxon>Diphyllobothriidea</taxon>
        <taxon>Diphyllobothriidae</taxon>
        <taxon>Schistocephalus</taxon>
    </lineage>
</organism>
<dbReference type="Proteomes" id="UP000275846">
    <property type="component" value="Unassembled WGS sequence"/>
</dbReference>
<dbReference type="WBParaSite" id="SSLN_0001116501-mRNA-1">
    <property type="protein sequence ID" value="SSLN_0001116501-mRNA-1"/>
    <property type="gene ID" value="SSLN_0001116501"/>
</dbReference>
<dbReference type="EMBL" id="UYSU01036065">
    <property type="protein sequence ID" value="VDL97129.1"/>
    <property type="molecule type" value="Genomic_DNA"/>
</dbReference>
<gene>
    <name evidence="1" type="ORF">SSLN_LOCUS10744</name>
</gene>